<dbReference type="SUPFAM" id="SSF48264">
    <property type="entry name" value="Cytochrome P450"/>
    <property type="match status" value="1"/>
</dbReference>
<dbReference type="PANTHER" id="PTHR47582">
    <property type="entry name" value="P450, PUTATIVE (EUROFUNG)-RELATED"/>
    <property type="match status" value="1"/>
</dbReference>
<dbReference type="EMBL" id="JACBAF010002202">
    <property type="protein sequence ID" value="KAF7163799.1"/>
    <property type="molecule type" value="Genomic_DNA"/>
</dbReference>
<dbReference type="CDD" id="cd11040">
    <property type="entry name" value="CYP7_CYP8-like"/>
    <property type="match status" value="1"/>
</dbReference>
<dbReference type="InterPro" id="IPR053007">
    <property type="entry name" value="CYP450_monoxygenase_sec-met"/>
</dbReference>
<dbReference type="SUPFAM" id="SSF50494">
    <property type="entry name" value="Trypsin-like serine proteases"/>
    <property type="match status" value="1"/>
</dbReference>
<evidence type="ECO:0000256" key="5">
    <source>
        <dbReference type="ARBA" id="ARBA00023004"/>
    </source>
</evidence>
<dbReference type="AlphaFoldDB" id="A0A8H6UTL6"/>
<gene>
    <name evidence="7" type="ORF">CNMCM6106_000562</name>
</gene>
<comment type="similarity">
    <text evidence="2">Belongs to the cytochrome P450 family.</text>
</comment>
<feature type="binding site" description="axial binding residue" evidence="6">
    <location>
        <position position="426"/>
    </location>
    <ligand>
        <name>heme</name>
        <dbReference type="ChEBI" id="CHEBI:30413"/>
    </ligand>
    <ligandPart>
        <name>Fe</name>
        <dbReference type="ChEBI" id="CHEBI:18248"/>
    </ligandPart>
</feature>
<comment type="cofactor">
    <cofactor evidence="1 6">
        <name>heme</name>
        <dbReference type="ChEBI" id="CHEBI:30413"/>
    </cofactor>
</comment>
<proteinExistence type="inferred from homology"/>
<dbReference type="PRINTS" id="PR00465">
    <property type="entry name" value="EP450IV"/>
</dbReference>
<reference evidence="7" key="1">
    <citation type="submission" date="2020-06" db="EMBL/GenBank/DDBJ databases">
        <title>Draft genome sequences of strains closely related to Aspergillus parafelis and Aspergillus hiratsukae.</title>
        <authorList>
            <person name="Dos Santos R.A.C."/>
            <person name="Rivero-Menendez O."/>
            <person name="Steenwyk J.L."/>
            <person name="Mead M.E."/>
            <person name="Goldman G.H."/>
            <person name="Alastruey-Izquierdo A."/>
            <person name="Rokas A."/>
        </authorList>
    </citation>
    <scope>NUCLEOTIDE SEQUENCE</scope>
    <source>
        <strain evidence="7">CNM-CM6106</strain>
    </source>
</reference>
<dbReference type="InterPro" id="IPR009003">
    <property type="entry name" value="Peptidase_S1_PA"/>
</dbReference>
<accession>A0A8H6UTL6</accession>
<evidence type="ECO:0000256" key="2">
    <source>
        <dbReference type="ARBA" id="ARBA00010617"/>
    </source>
</evidence>
<protein>
    <recommendedName>
        <fullName evidence="9">Cytochrome P450</fullName>
    </recommendedName>
</protein>
<evidence type="ECO:0000256" key="3">
    <source>
        <dbReference type="ARBA" id="ARBA00022723"/>
    </source>
</evidence>
<dbReference type="InterPro" id="IPR002403">
    <property type="entry name" value="Cyt_P450_E_grp-IV"/>
</dbReference>
<dbReference type="GO" id="GO:0020037">
    <property type="term" value="F:heme binding"/>
    <property type="evidence" value="ECO:0007669"/>
    <property type="project" value="InterPro"/>
</dbReference>
<keyword evidence="4" id="KW-0560">Oxidoreductase</keyword>
<keyword evidence="3 6" id="KW-0479">Metal-binding</keyword>
<dbReference type="Gene3D" id="1.10.630.10">
    <property type="entry name" value="Cytochrome P450"/>
    <property type="match status" value="1"/>
</dbReference>
<comment type="caution">
    <text evidence="7">The sequence shown here is derived from an EMBL/GenBank/DDBJ whole genome shotgun (WGS) entry which is preliminary data.</text>
</comment>
<keyword evidence="6" id="KW-0349">Heme</keyword>
<dbReference type="GO" id="GO:0005506">
    <property type="term" value="F:iron ion binding"/>
    <property type="evidence" value="ECO:0007669"/>
    <property type="project" value="InterPro"/>
</dbReference>
<dbReference type="GO" id="GO:0016705">
    <property type="term" value="F:oxidoreductase activity, acting on paired donors, with incorporation or reduction of molecular oxygen"/>
    <property type="evidence" value="ECO:0007669"/>
    <property type="project" value="InterPro"/>
</dbReference>
<dbReference type="Proteomes" id="UP000662466">
    <property type="component" value="Unassembled WGS sequence"/>
</dbReference>
<keyword evidence="5 6" id="KW-0408">Iron</keyword>
<dbReference type="InterPro" id="IPR001128">
    <property type="entry name" value="Cyt_P450"/>
</dbReference>
<evidence type="ECO:0000313" key="8">
    <source>
        <dbReference type="Proteomes" id="UP000662466"/>
    </source>
</evidence>
<organism evidence="7 8">
    <name type="scientific">Aspergillus hiratsukae</name>
    <dbReference type="NCBI Taxonomy" id="1194566"/>
    <lineage>
        <taxon>Eukaryota</taxon>
        <taxon>Fungi</taxon>
        <taxon>Dikarya</taxon>
        <taxon>Ascomycota</taxon>
        <taxon>Pezizomycotina</taxon>
        <taxon>Eurotiomycetes</taxon>
        <taxon>Eurotiomycetidae</taxon>
        <taxon>Eurotiales</taxon>
        <taxon>Aspergillaceae</taxon>
        <taxon>Aspergillus</taxon>
        <taxon>Aspergillus subgen. Fumigati</taxon>
    </lineage>
</organism>
<evidence type="ECO:0000313" key="7">
    <source>
        <dbReference type="EMBL" id="KAF7163799.1"/>
    </source>
</evidence>
<evidence type="ECO:0000256" key="1">
    <source>
        <dbReference type="ARBA" id="ARBA00001971"/>
    </source>
</evidence>
<evidence type="ECO:0008006" key="9">
    <source>
        <dbReference type="Google" id="ProtNLM"/>
    </source>
</evidence>
<name>A0A8H6UTL6_9EURO</name>
<dbReference type="PANTHER" id="PTHR47582:SF1">
    <property type="entry name" value="P450, PUTATIVE (EUROFUNG)-RELATED"/>
    <property type="match status" value="1"/>
</dbReference>
<sequence>MDNLSLVLVTLIIIAGSALILRMRHDPREPPVVHNGIPFIGHIIGFLRHGVDYYALQSAKHGLEAFTMDVLFTKIYVITSPNLVIAARRHHRTMSFEPAITGAARRVTGLKGRGFDLLREKRPGGDTLHGDVVHAMRPSLEGAGLDQMNEKVIGFLLQSVDEVPTGAPFDIHGWCRSAITIASTDAVYGPLNPYRSKELQDAFWDFEENLALLLMDVAQRFTARKAWKARQRIVAAFVDYYRAGGHLDSSQLTYARWETQKKGGATMEDIARLEAAAALGTLSNTVPAIFWMIFDIFSRPVLLEEVRDQVAQHAVQVDAQGVHTIDLAEIKEKCPLLVSAFQEMLRLRSNTVPIRVLYEDTILNDKYLLKKGGILQMPAHAINRDQSIWGSDADEYDPRRFVKINQSDSRKKANGFLSFGTSPHVCPGRHFATGEILALTAMLVLRYDIVPLGGEWEEPRINKAAVTSSTKPLAEEFKVVATPRKEFEGVKWAFRVSEGKGNRMVLQHEAGTAVCIHPDGWVFTCAHCFGESEAEWCSNRWKWLLYFTGEANLTPSFSFSFAHVALAPPSASLKSEIICIGQPGSDDLESPTPRKTAYDLIEISQGRLRGLIPGADPHDNAEIGALRHDALTYWGHSGAPLLRLSDGVLLGLHSSWDDTTAMRHGVPIVAIRVFLKERFPGGWDEAEGRGNGEEREVIVIDD</sequence>
<dbReference type="InterPro" id="IPR036396">
    <property type="entry name" value="Cyt_P450_sf"/>
</dbReference>
<evidence type="ECO:0000256" key="4">
    <source>
        <dbReference type="ARBA" id="ARBA00023002"/>
    </source>
</evidence>
<dbReference type="Pfam" id="PF00067">
    <property type="entry name" value="p450"/>
    <property type="match status" value="1"/>
</dbReference>
<dbReference type="GO" id="GO:0004497">
    <property type="term" value="F:monooxygenase activity"/>
    <property type="evidence" value="ECO:0007669"/>
    <property type="project" value="InterPro"/>
</dbReference>
<evidence type="ECO:0000256" key="6">
    <source>
        <dbReference type="PIRSR" id="PIRSR602403-1"/>
    </source>
</evidence>